<dbReference type="Proteomes" id="UP000471190">
    <property type="component" value="Unassembled WGS sequence"/>
</dbReference>
<reference evidence="2 3" key="1">
    <citation type="submission" date="2020-02" db="EMBL/GenBank/DDBJ databases">
        <title>Draft genome sequence of Rhizobium tropici.</title>
        <authorList>
            <person name="Khayi S."/>
            <person name="Jemo M."/>
        </authorList>
    </citation>
    <scope>NUCLEOTIDE SEQUENCE [LARGE SCALE GENOMIC DNA]</scope>
    <source>
        <strain evidence="2 3">A12</strain>
    </source>
</reference>
<gene>
    <name evidence="2" type="ORF">GXW80_17615</name>
</gene>
<feature type="compositionally biased region" description="Polar residues" evidence="1">
    <location>
        <begin position="65"/>
        <end position="74"/>
    </location>
</feature>
<organism evidence="2 3">
    <name type="scientific">Rhizobium tropici</name>
    <dbReference type="NCBI Taxonomy" id="398"/>
    <lineage>
        <taxon>Bacteria</taxon>
        <taxon>Pseudomonadati</taxon>
        <taxon>Pseudomonadota</taxon>
        <taxon>Alphaproteobacteria</taxon>
        <taxon>Hyphomicrobiales</taxon>
        <taxon>Rhizobiaceae</taxon>
        <taxon>Rhizobium/Agrobacterium group</taxon>
        <taxon>Rhizobium</taxon>
    </lineage>
</organism>
<dbReference type="EMBL" id="JAADZA010000019">
    <property type="protein sequence ID" value="NEV12815.1"/>
    <property type="molecule type" value="Genomic_DNA"/>
</dbReference>
<name>A0A6P1CBD3_RHITR</name>
<dbReference type="AlphaFoldDB" id="A0A6P1CBD3"/>
<accession>A0A6P1CBD3</accession>
<feature type="compositionally biased region" description="Low complexity" evidence="1">
    <location>
        <begin position="27"/>
        <end position="37"/>
    </location>
</feature>
<feature type="compositionally biased region" description="Basic and acidic residues" evidence="1">
    <location>
        <begin position="38"/>
        <end position="62"/>
    </location>
</feature>
<sequence>MEARLIRQVSIPCRRPCASARTRFVINGSSAGRANAAEAKEREKQEGDETARGKDDCNDRRKPLTQRSASEPEG</sequence>
<protein>
    <submittedName>
        <fullName evidence="2">Uncharacterized protein</fullName>
    </submittedName>
</protein>
<proteinExistence type="predicted"/>
<feature type="region of interest" description="Disordered" evidence="1">
    <location>
        <begin position="27"/>
        <end position="74"/>
    </location>
</feature>
<evidence type="ECO:0000313" key="2">
    <source>
        <dbReference type="EMBL" id="NEV12815.1"/>
    </source>
</evidence>
<dbReference type="RefSeq" id="WP_015341711.1">
    <property type="nucleotide sequence ID" value="NZ_JACHBF010000019.1"/>
</dbReference>
<evidence type="ECO:0000313" key="3">
    <source>
        <dbReference type="Proteomes" id="UP000471190"/>
    </source>
</evidence>
<comment type="caution">
    <text evidence="2">The sequence shown here is derived from an EMBL/GenBank/DDBJ whole genome shotgun (WGS) entry which is preliminary data.</text>
</comment>
<evidence type="ECO:0000256" key="1">
    <source>
        <dbReference type="SAM" id="MobiDB-lite"/>
    </source>
</evidence>